<accession>A0A8B6BW60</accession>
<evidence type="ECO:0000313" key="2">
    <source>
        <dbReference type="Proteomes" id="UP000596742"/>
    </source>
</evidence>
<organism evidence="1 2">
    <name type="scientific">Mytilus galloprovincialis</name>
    <name type="common">Mediterranean mussel</name>
    <dbReference type="NCBI Taxonomy" id="29158"/>
    <lineage>
        <taxon>Eukaryota</taxon>
        <taxon>Metazoa</taxon>
        <taxon>Spiralia</taxon>
        <taxon>Lophotrochozoa</taxon>
        <taxon>Mollusca</taxon>
        <taxon>Bivalvia</taxon>
        <taxon>Autobranchia</taxon>
        <taxon>Pteriomorphia</taxon>
        <taxon>Mytilida</taxon>
        <taxon>Mytiloidea</taxon>
        <taxon>Mytilidae</taxon>
        <taxon>Mytilinae</taxon>
        <taxon>Mytilus</taxon>
    </lineage>
</organism>
<dbReference type="EMBL" id="UYJE01000841">
    <property type="protein sequence ID" value="VDH96897.1"/>
    <property type="molecule type" value="Genomic_DNA"/>
</dbReference>
<name>A0A8B6BW60_MYTGA</name>
<dbReference type="Proteomes" id="UP000596742">
    <property type="component" value="Unassembled WGS sequence"/>
</dbReference>
<evidence type="ECO:0000313" key="1">
    <source>
        <dbReference type="EMBL" id="VDH96897.1"/>
    </source>
</evidence>
<protein>
    <submittedName>
        <fullName evidence="1">Uncharacterized protein</fullName>
    </submittedName>
</protein>
<comment type="caution">
    <text evidence="1">The sequence shown here is derived from an EMBL/GenBank/DDBJ whole genome shotgun (WGS) entry which is preliminary data.</text>
</comment>
<sequence length="392" mass="43310">MQLLPKKFSGFEIETVRINDFPTSEGISILEYTTRKTCHSVYLKMDVSNETAKHIFLNHNNLGLICPSIGKSRYFSSERHNIMDELCIQLHCSKKGIIPIGNEHFPKTINGCPTDVIESHPYLLSNLRIGDKVGPQTSTGTLGGFVKYLDFFHCFLTCAHVMYDLRTLLEPSSNFAKLPGAKAFLHTPNGPVECGNVIRPHFDHNDKSRTSVDAALVNINNATVNPNDILSGSPSPRTSSDLGLSSLLLNDICLDHEEFCVSRQTADTVSAGAMTKLEQTIIFPRQSDVDVQFSNTGPTAASVNANVYHPLWIYTPAHLQLPSGYLTDRRIFRMYNQMAVNLPLVQGDSGTCIYIVNHPGNKNGCIGMAIAFCGGLTLVTPLKEIFKRMNMS</sequence>
<keyword evidence="2" id="KW-1185">Reference proteome</keyword>
<dbReference type="OrthoDB" id="6159927at2759"/>
<gene>
    <name evidence="1" type="ORF">MGAL_10B085338</name>
</gene>
<dbReference type="AlphaFoldDB" id="A0A8B6BW60"/>
<proteinExistence type="predicted"/>
<reference evidence="1" key="1">
    <citation type="submission" date="2018-11" db="EMBL/GenBank/DDBJ databases">
        <authorList>
            <person name="Alioto T."/>
            <person name="Alioto T."/>
        </authorList>
    </citation>
    <scope>NUCLEOTIDE SEQUENCE</scope>
</reference>